<organism evidence="2 3">
    <name type="scientific">Saccharomonospora viridis</name>
    <dbReference type="NCBI Taxonomy" id="1852"/>
    <lineage>
        <taxon>Bacteria</taxon>
        <taxon>Bacillati</taxon>
        <taxon>Actinomycetota</taxon>
        <taxon>Actinomycetes</taxon>
        <taxon>Pseudonocardiales</taxon>
        <taxon>Pseudonocardiaceae</taxon>
        <taxon>Saccharomonospora</taxon>
    </lineage>
</organism>
<feature type="region of interest" description="Disordered" evidence="1">
    <location>
        <begin position="428"/>
        <end position="479"/>
    </location>
</feature>
<evidence type="ECO:0000313" key="3">
    <source>
        <dbReference type="Proteomes" id="UP000030848"/>
    </source>
</evidence>
<dbReference type="AlphaFoldDB" id="A0A837DEP4"/>
<evidence type="ECO:0000313" key="2">
    <source>
        <dbReference type="EMBL" id="KHF44316.1"/>
    </source>
</evidence>
<dbReference type="Gene3D" id="1.20.1260.20">
    <property type="entry name" value="PPE superfamily"/>
    <property type="match status" value="1"/>
</dbReference>
<dbReference type="Proteomes" id="UP000030848">
    <property type="component" value="Unassembled WGS sequence"/>
</dbReference>
<comment type="caution">
    <text evidence="2">The sequence shown here is derived from an EMBL/GenBank/DDBJ whole genome shotgun (WGS) entry which is preliminary data.</text>
</comment>
<feature type="region of interest" description="Disordered" evidence="1">
    <location>
        <begin position="353"/>
        <end position="400"/>
    </location>
</feature>
<accession>A0A837DEP4</accession>
<feature type="compositionally biased region" description="Low complexity" evidence="1">
    <location>
        <begin position="276"/>
        <end position="293"/>
    </location>
</feature>
<feature type="compositionally biased region" description="Basic and acidic residues" evidence="1">
    <location>
        <begin position="436"/>
        <end position="445"/>
    </location>
</feature>
<dbReference type="InterPro" id="IPR038332">
    <property type="entry name" value="PPE_sf"/>
</dbReference>
<sequence>MYSERNGEPEPTTGPEGGHRTNDGHGWNGGYGWNRPRANVEDVMRREGEEVADLVQRARSRSDSFLYGDDRAIGSRPNWAAKDSKQLYAYATVNNEPGTAEELGQIWGRHSGELSRIADDLYNAIMELGSAWIGQGSGAAQGALVGIANSGAQASEAAKAMQDRLAQQAAAASKLKTMPQPKDFDPGAETAAMLAGGPAAMVTDLKKQYDEAQAVKAQQLAFLEAYTEELSQIDSTTPSFGPESLGLKPLADGVAGEVRTLGAVGTVSVSGVDTSALSTGGPGTPSGVPAGGVNTLAGGGADGSRAPGMGPGAGAGAVPTSGGSGGGWGVGQSLGAAAAGGALGYAGFKAVSGKRGGVKKDSQPLEPAEAVSSGASETVASANQTGSAAPTPANAAPVQSQGAVPAAGGVVGAGPAATPAVGPMGMGAMGGAAARSQEEEKEHTHASFLIEPDPDDTFGATEAAAPPVLGAWGPDDEGR</sequence>
<evidence type="ECO:0008006" key="4">
    <source>
        <dbReference type="Google" id="ProtNLM"/>
    </source>
</evidence>
<gene>
    <name evidence="2" type="ORF">MINT15_11980</name>
</gene>
<feature type="compositionally biased region" description="Polar residues" evidence="1">
    <location>
        <begin position="373"/>
        <end position="388"/>
    </location>
</feature>
<dbReference type="EMBL" id="JRZE01000003">
    <property type="protein sequence ID" value="KHF44316.1"/>
    <property type="molecule type" value="Genomic_DNA"/>
</dbReference>
<feature type="region of interest" description="Disordered" evidence="1">
    <location>
        <begin position="276"/>
        <end position="320"/>
    </location>
</feature>
<dbReference type="RefSeq" id="WP_015787834.1">
    <property type="nucleotide sequence ID" value="NZ_CALJZO010000068.1"/>
</dbReference>
<feature type="region of interest" description="Disordered" evidence="1">
    <location>
        <begin position="1"/>
        <end position="34"/>
    </location>
</feature>
<proteinExistence type="predicted"/>
<reference evidence="2 3" key="1">
    <citation type="submission" date="2014-10" db="EMBL/GenBank/DDBJ databases">
        <title>Genome sequence of Micropolyspora internatus JCM3315.</title>
        <authorList>
            <person name="Shin S.-K."/>
            <person name="Yi H."/>
        </authorList>
    </citation>
    <scope>NUCLEOTIDE SEQUENCE [LARGE SCALE GENOMIC DNA]</scope>
    <source>
        <strain evidence="2 3">JCM 3315</strain>
    </source>
</reference>
<protein>
    <recommendedName>
        <fullName evidence="4">PPE family protein</fullName>
    </recommendedName>
</protein>
<evidence type="ECO:0000256" key="1">
    <source>
        <dbReference type="SAM" id="MobiDB-lite"/>
    </source>
</evidence>
<dbReference type="OrthoDB" id="3553863at2"/>
<name>A0A837DEP4_9PSEU</name>